<keyword evidence="4" id="KW-0472">Membrane</keyword>
<name>A0ABY7SRB6_9RHOB</name>
<dbReference type="SUPFAM" id="SSF56801">
    <property type="entry name" value="Acetyl-CoA synthetase-like"/>
    <property type="match status" value="1"/>
</dbReference>
<evidence type="ECO:0000256" key="1">
    <source>
        <dbReference type="ARBA" id="ARBA00004170"/>
    </source>
</evidence>
<evidence type="ECO:0000256" key="5">
    <source>
        <dbReference type="ARBA" id="ARBA00026121"/>
    </source>
</evidence>
<dbReference type="RefSeq" id="WP_271883417.1">
    <property type="nucleotide sequence ID" value="NZ_CP067136.1"/>
</dbReference>
<dbReference type="EC" id="6.2.1.3" evidence="5"/>
<dbReference type="EMBL" id="CP067136">
    <property type="protein sequence ID" value="WCR08527.1"/>
    <property type="molecule type" value="Genomic_DNA"/>
</dbReference>
<protein>
    <recommendedName>
        <fullName evidence="6">Long-chain-fatty-acid--CoA ligase</fullName>
        <ecNumber evidence="5">6.2.1.3</ecNumber>
    </recommendedName>
    <alternativeName>
        <fullName evidence="7">Long-chain acyl-CoA synthetase</fullName>
    </alternativeName>
</protein>
<evidence type="ECO:0000313" key="11">
    <source>
        <dbReference type="Proteomes" id="UP001219349"/>
    </source>
</evidence>
<feature type="domain" description="AMP-dependent synthetase/ligase" evidence="8">
    <location>
        <begin position="29"/>
        <end position="407"/>
    </location>
</feature>
<evidence type="ECO:0000256" key="2">
    <source>
        <dbReference type="ARBA" id="ARBA00005005"/>
    </source>
</evidence>
<dbReference type="InterPro" id="IPR050237">
    <property type="entry name" value="ATP-dep_AMP-bd_enzyme"/>
</dbReference>
<organism evidence="10 11">
    <name type="scientific">Paracoccus fistulariae</name>
    <dbReference type="NCBI Taxonomy" id="658446"/>
    <lineage>
        <taxon>Bacteria</taxon>
        <taxon>Pseudomonadati</taxon>
        <taxon>Pseudomonadota</taxon>
        <taxon>Alphaproteobacteria</taxon>
        <taxon>Rhodobacterales</taxon>
        <taxon>Paracoccaceae</taxon>
        <taxon>Paracoccus</taxon>
    </lineage>
</organism>
<dbReference type="Pfam" id="PF00501">
    <property type="entry name" value="AMP-binding"/>
    <property type="match status" value="1"/>
</dbReference>
<dbReference type="InterPro" id="IPR042099">
    <property type="entry name" value="ANL_N_sf"/>
</dbReference>
<comment type="subcellular location">
    <subcellularLocation>
        <location evidence="1">Membrane</location>
        <topology evidence="1">Peripheral membrane protein</topology>
    </subcellularLocation>
</comment>
<gene>
    <name evidence="10" type="ORF">JHX87_06855</name>
</gene>
<evidence type="ECO:0000259" key="8">
    <source>
        <dbReference type="Pfam" id="PF00501"/>
    </source>
</evidence>
<dbReference type="InterPro" id="IPR025110">
    <property type="entry name" value="AMP-bd_C"/>
</dbReference>
<dbReference type="InterPro" id="IPR045851">
    <property type="entry name" value="AMP-bd_C_sf"/>
</dbReference>
<keyword evidence="3" id="KW-0436">Ligase</keyword>
<dbReference type="PANTHER" id="PTHR43767:SF8">
    <property type="entry name" value="LONG-CHAIN-FATTY-ACID--COA LIGASE"/>
    <property type="match status" value="1"/>
</dbReference>
<dbReference type="Gene3D" id="3.40.50.12780">
    <property type="entry name" value="N-terminal domain of ligase-like"/>
    <property type="match status" value="1"/>
</dbReference>
<feature type="domain" description="AMP-binding enzyme C-terminal" evidence="9">
    <location>
        <begin position="458"/>
        <end position="533"/>
    </location>
</feature>
<evidence type="ECO:0000259" key="9">
    <source>
        <dbReference type="Pfam" id="PF13193"/>
    </source>
</evidence>
<evidence type="ECO:0000256" key="7">
    <source>
        <dbReference type="ARBA" id="ARBA00042773"/>
    </source>
</evidence>
<proteinExistence type="predicted"/>
<keyword evidence="11" id="KW-1185">Reference proteome</keyword>
<accession>A0ABY7SRB6</accession>
<comment type="pathway">
    <text evidence="2">Lipid metabolism; fatty acid beta-oxidation.</text>
</comment>
<evidence type="ECO:0000256" key="6">
    <source>
        <dbReference type="ARBA" id="ARBA00039545"/>
    </source>
</evidence>
<evidence type="ECO:0000256" key="4">
    <source>
        <dbReference type="ARBA" id="ARBA00023136"/>
    </source>
</evidence>
<dbReference type="PROSITE" id="PS00455">
    <property type="entry name" value="AMP_BINDING"/>
    <property type="match status" value="1"/>
</dbReference>
<dbReference type="PANTHER" id="PTHR43767">
    <property type="entry name" value="LONG-CHAIN-FATTY-ACID--COA LIGASE"/>
    <property type="match status" value="1"/>
</dbReference>
<evidence type="ECO:0000313" key="10">
    <source>
        <dbReference type="EMBL" id="WCR08527.1"/>
    </source>
</evidence>
<dbReference type="CDD" id="cd05936">
    <property type="entry name" value="FC-FACS_FadD_like"/>
    <property type="match status" value="1"/>
</dbReference>
<dbReference type="InterPro" id="IPR000873">
    <property type="entry name" value="AMP-dep_synth/lig_dom"/>
</dbReference>
<sequence length="543" mass="58474">MNKPWLDTYGDSIPATIDADIYPSVTALFQRAVSDYGDLPAFECFGQRMTYAQIDRQATAFAAWLQGKLGIRRGDRVALMCPNIFAFPIVMHGIIRAGAAQVNVNPLYTPRELAHQLTDAGAETIVIFGGSTPVLAEIIDQTPVRNVITVDLGDGAGLAIPSPQVDARLDGAVALADALREGADLPFAPVKLKGDDILFFQYTGGTTGLSKGAVLTHRNLVANTEQFKAMLPEAQVPSSEVVVLALPLYHIFGLMMMVAYSALGARMVLIPNPRDMDAFVDAIKDTKFSVLPGVNTLFQALTAHPRASQIDLSNYKVAIGGGAAVIEATSRKWHALTGSHIKEGYGLSETSPVLCLNTMAITDFTGTCGLPVPSTEIRLLDDDGNPVPMGEAGEICARGPQVMRGYWNNDEANSAAFTANRFFRTGDVGVFTPEGFVKIVDRKKDMVIVSGFNVYPNEIEATVTACDGIVECACIGVPDDKTGEALRVYAVRSQDSAPSEQDVIAHCRKHLTGYKVPKQIVFIEALPKSNVGKILRRELRKDA</sequence>
<reference evidence="10 11" key="1">
    <citation type="submission" date="2021-01" db="EMBL/GenBank/DDBJ databases">
        <title>Biogeographic distribution of Paracoccus.</title>
        <authorList>
            <person name="Hollensteiner J."/>
            <person name="Leineberger J."/>
            <person name="Brinkhoff T."/>
            <person name="Daniel R."/>
        </authorList>
    </citation>
    <scope>NUCLEOTIDE SEQUENCE [LARGE SCALE GENOMIC DNA]</scope>
    <source>
        <strain evidence="10 11">KCTC 22803</strain>
    </source>
</reference>
<evidence type="ECO:0000256" key="3">
    <source>
        <dbReference type="ARBA" id="ARBA00022598"/>
    </source>
</evidence>
<dbReference type="Pfam" id="PF13193">
    <property type="entry name" value="AMP-binding_C"/>
    <property type="match status" value="1"/>
</dbReference>
<dbReference type="Proteomes" id="UP001219349">
    <property type="component" value="Chromosome"/>
</dbReference>
<dbReference type="Gene3D" id="3.30.300.30">
    <property type="match status" value="1"/>
</dbReference>
<dbReference type="InterPro" id="IPR020845">
    <property type="entry name" value="AMP-binding_CS"/>
</dbReference>